<evidence type="ECO:0008006" key="2">
    <source>
        <dbReference type="Google" id="ProtNLM"/>
    </source>
</evidence>
<proteinExistence type="predicted"/>
<accession>A0A542CY95</accession>
<gene>
    <name evidence="1" type="ORF">FHU10_2849</name>
</gene>
<reference evidence="1" key="1">
    <citation type="submission" date="2019-06" db="EMBL/GenBank/DDBJ databases">
        <authorList>
            <person name="Deangelis K."/>
            <person name="Huntemann M."/>
            <person name="Clum A."/>
            <person name="Pillay M."/>
            <person name="Palaniappan K."/>
            <person name="Varghese N."/>
            <person name="Mikhailova N."/>
            <person name="Stamatis D."/>
            <person name="Reddy T."/>
            <person name="Daum C."/>
            <person name="Shapiro N."/>
            <person name="Ivanova N."/>
            <person name="Kyrpides N."/>
            <person name="Woyke T."/>
        </authorList>
    </citation>
    <scope>NUCLEOTIDE SEQUENCE [LARGE SCALE GENOMIC DNA]</scope>
    <source>
        <strain evidence="1">128R</strain>
    </source>
</reference>
<reference evidence="1" key="2">
    <citation type="submission" date="2019-08" db="EMBL/GenBank/DDBJ databases">
        <title>Investigation of anaerobic lignin degradation for improved lignocellulosic biofuels.</title>
        <authorList>
            <person name="Deangelis K.PhD."/>
        </authorList>
    </citation>
    <scope>NUCLEOTIDE SEQUENCE [LARGE SCALE GENOMIC DNA]</scope>
    <source>
        <strain evidence="1">128R</strain>
    </source>
</reference>
<name>A0A542CY95_SERFO</name>
<dbReference type="OrthoDB" id="6532393at2"/>
<organism evidence="1">
    <name type="scientific">Serratia fonticola</name>
    <dbReference type="NCBI Taxonomy" id="47917"/>
    <lineage>
        <taxon>Bacteria</taxon>
        <taxon>Pseudomonadati</taxon>
        <taxon>Pseudomonadota</taxon>
        <taxon>Gammaproteobacteria</taxon>
        <taxon>Enterobacterales</taxon>
        <taxon>Yersiniaceae</taxon>
        <taxon>Serratia</taxon>
    </lineage>
</organism>
<dbReference type="AlphaFoldDB" id="A0A542CY95"/>
<dbReference type="Gene3D" id="2.60.120.620">
    <property type="entry name" value="q2cbj1_9rhob like domain"/>
    <property type="match status" value="1"/>
</dbReference>
<protein>
    <recommendedName>
        <fullName evidence="2">Prolyl 4-hydroxylase alpha subunit Fe(2+) 2OG dioxygenase domain-containing protein</fullName>
    </recommendedName>
</protein>
<dbReference type="Pfam" id="PF22814">
    <property type="entry name" value="WelO5"/>
    <property type="match status" value="1"/>
</dbReference>
<dbReference type="InterPro" id="IPR055091">
    <property type="entry name" value="WelO5-like"/>
</dbReference>
<comment type="caution">
    <text evidence="1">The sequence shown here is derived from an EMBL/GenBank/DDBJ whole genome shotgun (WGS) entry which is preliminary data.</text>
</comment>
<sequence length="266" mass="30029">MMQYEESILIIKPESHIEDEVLGKLLSGDLAVVVFRGFLPNSESKAILSDLNICRDKIQRSSYLNGALTTFGPYLARHVSQPENYFSLCRDIKNFIPETVSTLQEKMYSLISKYLCIKKITTAYDTTFGSYAGSIIRYHNEGVANPLHNDDIVRDAKNSGLSVCNIEEQLSCVICLQECQKGGALRMYNRKWCESDEVYKTPEALGYQDEAVSGAKCCLFEPKSGDVYLLNPRYYHEIERVDAGDRITMGFFFGLQDNLSSAIAWS</sequence>
<dbReference type="EMBL" id="VISQ01000001">
    <property type="protein sequence ID" value="TVZ70283.1"/>
    <property type="molecule type" value="Genomic_DNA"/>
</dbReference>
<evidence type="ECO:0000313" key="1">
    <source>
        <dbReference type="EMBL" id="TVZ70283.1"/>
    </source>
</evidence>